<feature type="domain" description="D-isomer specific 2-hydroxyacid dehydrogenase NAD-binding" evidence="6">
    <location>
        <begin position="106"/>
        <end position="302"/>
    </location>
</feature>
<dbReference type="Pfam" id="PF00389">
    <property type="entry name" value="2-Hacid_dh"/>
    <property type="match status" value="1"/>
</dbReference>
<dbReference type="GO" id="GO:0051287">
    <property type="term" value="F:NAD binding"/>
    <property type="evidence" value="ECO:0007669"/>
    <property type="project" value="InterPro"/>
</dbReference>
<comment type="caution">
    <text evidence="7">The sequence shown here is derived from an EMBL/GenBank/DDBJ whole genome shotgun (WGS) entry which is preliminary data.</text>
</comment>
<dbReference type="EMBL" id="PFOB01000028">
    <property type="protein sequence ID" value="PIZ63226.1"/>
    <property type="molecule type" value="Genomic_DNA"/>
</dbReference>
<dbReference type="InterPro" id="IPR058205">
    <property type="entry name" value="D-LDH-like"/>
</dbReference>
<keyword evidence="2 4" id="KW-0560">Oxidoreductase</keyword>
<reference evidence="8" key="1">
    <citation type="submission" date="2017-09" db="EMBL/GenBank/DDBJ databases">
        <title>Depth-based differentiation of microbial function through sediment-hosted aquifers and enrichment of novel symbionts in the deep terrestrial subsurface.</title>
        <authorList>
            <person name="Probst A.J."/>
            <person name="Ladd B."/>
            <person name="Jarett J.K."/>
            <person name="Geller-Mcgrath D.E."/>
            <person name="Sieber C.M.K."/>
            <person name="Emerson J.B."/>
            <person name="Anantharaman K."/>
            <person name="Thomas B.C."/>
            <person name="Malmstrom R."/>
            <person name="Stieglmeier M."/>
            <person name="Klingl A."/>
            <person name="Woyke T."/>
            <person name="Ryan C.M."/>
            <person name="Banfield J.F."/>
        </authorList>
    </citation>
    <scope>NUCLEOTIDE SEQUENCE [LARGE SCALE GENOMIC DNA]</scope>
</reference>
<dbReference type="InterPro" id="IPR006140">
    <property type="entry name" value="D-isomer_DH_NAD-bd"/>
</dbReference>
<evidence type="ECO:0000313" key="8">
    <source>
        <dbReference type="Proteomes" id="UP000228503"/>
    </source>
</evidence>
<protein>
    <submittedName>
        <fullName evidence="7">Hydroxyacid dehydrogenase</fullName>
    </submittedName>
</protein>
<dbReference type="SUPFAM" id="SSF52283">
    <property type="entry name" value="Formate/glycerate dehydrogenase catalytic domain-like"/>
    <property type="match status" value="1"/>
</dbReference>
<dbReference type="PROSITE" id="PS00671">
    <property type="entry name" value="D_2_HYDROXYACID_DH_3"/>
    <property type="match status" value="1"/>
</dbReference>
<name>A0A2M7TZH1_9BACT</name>
<dbReference type="Gene3D" id="3.40.50.720">
    <property type="entry name" value="NAD(P)-binding Rossmann-like Domain"/>
    <property type="match status" value="2"/>
</dbReference>
<dbReference type="InterPro" id="IPR029753">
    <property type="entry name" value="D-isomer_DH_CS"/>
</dbReference>
<dbReference type="GO" id="GO:0008720">
    <property type="term" value="F:D-lactate dehydrogenase (NAD+) activity"/>
    <property type="evidence" value="ECO:0007669"/>
    <property type="project" value="TreeGrafter"/>
</dbReference>
<proteinExistence type="inferred from homology"/>
<evidence type="ECO:0000256" key="3">
    <source>
        <dbReference type="ARBA" id="ARBA00023027"/>
    </source>
</evidence>
<dbReference type="Proteomes" id="UP000228503">
    <property type="component" value="Unassembled WGS sequence"/>
</dbReference>
<evidence type="ECO:0000259" key="6">
    <source>
        <dbReference type="Pfam" id="PF02826"/>
    </source>
</evidence>
<dbReference type="PANTHER" id="PTHR43026:SF1">
    <property type="entry name" value="2-HYDROXYACID DEHYDROGENASE HOMOLOG 1-RELATED"/>
    <property type="match status" value="1"/>
</dbReference>
<sequence>MQSTIIFFEVQDWEKNILLTAFPQAEFSTEKLSIDTIKLALHAKVISSFIYSNINADILSNLPNLKYIATRSTGFDHIDVPYCTKHNILVSNVPEYGSNTVAEHTFALILSLSRKIYQSVNQAKQLNFDHSQIRGSDLFGKTLGIIGLGKIGVNVLRIAQGFGMNVLISTRTRDAKLESTLGFTYVPLEKLFETSDFISLHVPFTPETKHIINQESISKMKDGVFLINTARGGLIDTKALLAGLTNNKLAGVALDVLEEEKEMTEEAEILTPQFRKEADMETLVINHYLMANPKVLITPHNAFNSIEALKRIDNTTVENIRAFISGSPSNLIS</sequence>
<dbReference type="PANTHER" id="PTHR43026">
    <property type="entry name" value="2-HYDROXYACID DEHYDROGENASE HOMOLOG 1-RELATED"/>
    <property type="match status" value="1"/>
</dbReference>
<evidence type="ECO:0000313" key="7">
    <source>
        <dbReference type="EMBL" id="PIZ63226.1"/>
    </source>
</evidence>
<dbReference type="InterPro" id="IPR006139">
    <property type="entry name" value="D-isomer_2_OHA_DH_cat_dom"/>
</dbReference>
<accession>A0A2M7TZH1</accession>
<feature type="domain" description="D-isomer specific 2-hydroxyacid dehydrogenase catalytic" evidence="5">
    <location>
        <begin position="11"/>
        <end position="329"/>
    </location>
</feature>
<evidence type="ECO:0000256" key="4">
    <source>
        <dbReference type="RuleBase" id="RU003719"/>
    </source>
</evidence>
<organism evidence="7 8">
    <name type="scientific">Candidatus Roizmanbacteria bacterium CG_4_10_14_0_2_um_filter_39_13</name>
    <dbReference type="NCBI Taxonomy" id="1974825"/>
    <lineage>
        <taxon>Bacteria</taxon>
        <taxon>Candidatus Roizmaniibacteriota</taxon>
    </lineage>
</organism>
<gene>
    <name evidence="7" type="ORF">COY16_02510</name>
</gene>
<dbReference type="AlphaFoldDB" id="A0A2M7TZH1"/>
<dbReference type="Pfam" id="PF02826">
    <property type="entry name" value="2-Hacid_dh_C"/>
    <property type="match status" value="1"/>
</dbReference>
<dbReference type="PROSITE" id="PS00670">
    <property type="entry name" value="D_2_HYDROXYACID_DH_2"/>
    <property type="match status" value="1"/>
</dbReference>
<dbReference type="InterPro" id="IPR036291">
    <property type="entry name" value="NAD(P)-bd_dom_sf"/>
</dbReference>
<dbReference type="SUPFAM" id="SSF51735">
    <property type="entry name" value="NAD(P)-binding Rossmann-fold domains"/>
    <property type="match status" value="1"/>
</dbReference>
<keyword evidence="3" id="KW-0520">NAD</keyword>
<evidence type="ECO:0000256" key="1">
    <source>
        <dbReference type="ARBA" id="ARBA00005854"/>
    </source>
</evidence>
<evidence type="ECO:0000259" key="5">
    <source>
        <dbReference type="Pfam" id="PF00389"/>
    </source>
</evidence>
<evidence type="ECO:0000256" key="2">
    <source>
        <dbReference type="ARBA" id="ARBA00023002"/>
    </source>
</evidence>
<comment type="similarity">
    <text evidence="1 4">Belongs to the D-isomer specific 2-hydroxyacid dehydrogenase family.</text>
</comment>